<evidence type="ECO:0000259" key="2">
    <source>
        <dbReference type="Pfam" id="PF02364"/>
    </source>
</evidence>
<keyword evidence="4" id="KW-1185">Reference proteome</keyword>
<dbReference type="GO" id="GO:0003843">
    <property type="term" value="F:1,3-beta-D-glucan synthase activity"/>
    <property type="evidence" value="ECO:0007669"/>
    <property type="project" value="InterPro"/>
</dbReference>
<sequence length="221" mass="25096">MGNTTVAATRLESWIQLHPGEAFPPTKFTSSMGFYFDSLIVVLTVYTILRCRLYLALNRIEKAAMNSSDNGAFGTILNQQFIIQLGPFTALPMIVENSLEHGFLPFVGDFLTRQLQLAYFFIYILFRNSCPFFGRTILHGGAKYRATGSCFVVQQKSFAENYIQYARCYSVKAIELEIILIVYAFHSHMAKYTFVYKACHSQAGSFCLLVNDSLCVQSFWI</sequence>
<feature type="domain" description="Glycosyl transferase 48" evidence="2">
    <location>
        <begin position="28"/>
        <end position="193"/>
    </location>
</feature>
<keyword evidence="1" id="KW-0472">Membrane</keyword>
<dbReference type="Pfam" id="PF02364">
    <property type="entry name" value="Glucan_synthase"/>
    <property type="match status" value="1"/>
</dbReference>
<dbReference type="GO" id="GO:0005886">
    <property type="term" value="C:plasma membrane"/>
    <property type="evidence" value="ECO:0007669"/>
    <property type="project" value="TreeGrafter"/>
</dbReference>
<dbReference type="AlphaFoldDB" id="A0AAE0AJ74"/>
<keyword evidence="1" id="KW-1133">Transmembrane helix</keyword>
<organism evidence="3 4">
    <name type="scientific">Dipteronia sinensis</name>
    <dbReference type="NCBI Taxonomy" id="43782"/>
    <lineage>
        <taxon>Eukaryota</taxon>
        <taxon>Viridiplantae</taxon>
        <taxon>Streptophyta</taxon>
        <taxon>Embryophyta</taxon>
        <taxon>Tracheophyta</taxon>
        <taxon>Spermatophyta</taxon>
        <taxon>Magnoliopsida</taxon>
        <taxon>eudicotyledons</taxon>
        <taxon>Gunneridae</taxon>
        <taxon>Pentapetalae</taxon>
        <taxon>rosids</taxon>
        <taxon>malvids</taxon>
        <taxon>Sapindales</taxon>
        <taxon>Sapindaceae</taxon>
        <taxon>Hippocastanoideae</taxon>
        <taxon>Acereae</taxon>
        <taxon>Dipteronia</taxon>
    </lineage>
</organism>
<gene>
    <name evidence="3" type="ORF">Dsin_013043</name>
</gene>
<dbReference type="GO" id="GO:0006075">
    <property type="term" value="P:(1-&gt;3)-beta-D-glucan biosynthetic process"/>
    <property type="evidence" value="ECO:0007669"/>
    <property type="project" value="InterPro"/>
</dbReference>
<evidence type="ECO:0000313" key="3">
    <source>
        <dbReference type="EMBL" id="KAK3219073.1"/>
    </source>
</evidence>
<dbReference type="PANTHER" id="PTHR12741:SF102">
    <property type="entry name" value="CALLOSE SYNTHASE 11"/>
    <property type="match status" value="1"/>
</dbReference>
<protein>
    <recommendedName>
        <fullName evidence="2">Glycosyl transferase 48 domain-containing protein</fullName>
    </recommendedName>
</protein>
<dbReference type="PANTHER" id="PTHR12741">
    <property type="entry name" value="LYST-INTERACTING PROTEIN LIP5 DOPAMINE RESPONSIVE PROTEIN DRG-1"/>
    <property type="match status" value="1"/>
</dbReference>
<name>A0AAE0AJ74_9ROSI</name>
<keyword evidence="1" id="KW-0812">Transmembrane</keyword>
<evidence type="ECO:0000313" key="4">
    <source>
        <dbReference type="Proteomes" id="UP001281410"/>
    </source>
</evidence>
<proteinExistence type="predicted"/>
<dbReference type="GO" id="GO:0000148">
    <property type="term" value="C:1,3-beta-D-glucan synthase complex"/>
    <property type="evidence" value="ECO:0007669"/>
    <property type="project" value="InterPro"/>
</dbReference>
<reference evidence="3" key="1">
    <citation type="journal article" date="2023" name="Plant J.">
        <title>Genome sequences and population genomics provide insights into the demographic history, inbreeding, and mutation load of two 'living fossil' tree species of Dipteronia.</title>
        <authorList>
            <person name="Feng Y."/>
            <person name="Comes H.P."/>
            <person name="Chen J."/>
            <person name="Zhu S."/>
            <person name="Lu R."/>
            <person name="Zhang X."/>
            <person name="Li P."/>
            <person name="Qiu J."/>
            <person name="Olsen K.M."/>
            <person name="Qiu Y."/>
        </authorList>
    </citation>
    <scope>NUCLEOTIDE SEQUENCE</scope>
    <source>
        <strain evidence="3">NBL</strain>
    </source>
</reference>
<accession>A0AAE0AJ74</accession>
<comment type="caution">
    <text evidence="3">The sequence shown here is derived from an EMBL/GenBank/DDBJ whole genome shotgun (WGS) entry which is preliminary data.</text>
</comment>
<dbReference type="InterPro" id="IPR003440">
    <property type="entry name" value="Glyco_trans_48_dom"/>
</dbReference>
<dbReference type="EMBL" id="JANJYJ010000004">
    <property type="protein sequence ID" value="KAK3219073.1"/>
    <property type="molecule type" value="Genomic_DNA"/>
</dbReference>
<evidence type="ECO:0000256" key="1">
    <source>
        <dbReference type="SAM" id="Phobius"/>
    </source>
</evidence>
<dbReference type="Proteomes" id="UP001281410">
    <property type="component" value="Unassembled WGS sequence"/>
</dbReference>
<feature type="transmembrane region" description="Helical" evidence="1">
    <location>
        <begin position="32"/>
        <end position="49"/>
    </location>
</feature>